<dbReference type="RefSeq" id="WP_066548542.1">
    <property type="nucleotide sequence ID" value="NZ_MASJ01000042.1"/>
</dbReference>
<organism evidence="1 2">
    <name type="scientific">Caryophanon tenue</name>
    <dbReference type="NCBI Taxonomy" id="33978"/>
    <lineage>
        <taxon>Bacteria</taxon>
        <taxon>Bacillati</taxon>
        <taxon>Bacillota</taxon>
        <taxon>Bacilli</taxon>
        <taxon>Bacillales</taxon>
        <taxon>Caryophanaceae</taxon>
        <taxon>Caryophanon</taxon>
    </lineage>
</organism>
<dbReference type="EMBL" id="MASJ01000042">
    <property type="protein sequence ID" value="OCS82248.1"/>
    <property type="molecule type" value="Genomic_DNA"/>
</dbReference>
<dbReference type="Proteomes" id="UP000093199">
    <property type="component" value="Unassembled WGS sequence"/>
</dbReference>
<sequence length="301" mass="35146">MNLIADLEKILISKFINLGFKHPVSNIHDLLRAFFNLTDKSISIQKRKVYLSTELKNKQLPKPYGHYLKQVIQKFKEGQNLIPHLSIKAVKPHQKDLLLYDWGIHHLHLGDTLNPNGFIKRSDYILFFVLKENEVYLIDVTKHKLEDRTEFSQQQLLQILKNNWPFLLTPFQLKNITNLSKKFTDKELSIIRKNGGMALVEIDNIIFRSMGGGISTAKTNLDHTIRADKIVKILRTIEIDIISRKQIIETIATDYKLTLNPIDFNLILHEKNFYIIQSYSKQKIITLEGLHEIILRHLFDS</sequence>
<name>A0A1C0Y4X2_9BACL</name>
<evidence type="ECO:0000313" key="2">
    <source>
        <dbReference type="Proteomes" id="UP000093199"/>
    </source>
</evidence>
<dbReference type="AlphaFoldDB" id="A0A1C0Y4X2"/>
<protein>
    <submittedName>
        <fullName evidence="1">Uncharacterized protein</fullName>
    </submittedName>
</protein>
<comment type="caution">
    <text evidence="1">The sequence shown here is derived from an EMBL/GenBank/DDBJ whole genome shotgun (WGS) entry which is preliminary data.</text>
</comment>
<evidence type="ECO:0000313" key="1">
    <source>
        <dbReference type="EMBL" id="OCS82248.1"/>
    </source>
</evidence>
<reference evidence="1 2" key="1">
    <citation type="submission" date="2016-07" db="EMBL/GenBank/DDBJ databases">
        <title>Caryophanon tenue genome sequencing.</title>
        <authorList>
            <person name="Verma A."/>
            <person name="Pal Y."/>
            <person name="Krishnamurthi S."/>
        </authorList>
    </citation>
    <scope>NUCLEOTIDE SEQUENCE [LARGE SCALE GENOMIC DNA]</scope>
    <source>
        <strain evidence="1 2">DSM 14152</strain>
    </source>
</reference>
<dbReference type="OrthoDB" id="9135240at2"/>
<gene>
    <name evidence="1" type="ORF">A6M13_07375</name>
</gene>
<proteinExistence type="predicted"/>
<accession>A0A1C0Y4X2</accession>
<keyword evidence="2" id="KW-1185">Reference proteome</keyword>